<dbReference type="EMBL" id="CP029145">
    <property type="protein sequence ID" value="AWM34367.1"/>
    <property type="molecule type" value="Genomic_DNA"/>
</dbReference>
<feature type="region of interest" description="Disordered" evidence="1">
    <location>
        <begin position="93"/>
        <end position="121"/>
    </location>
</feature>
<reference evidence="3" key="1">
    <citation type="submission" date="2018-04" db="EMBL/GenBank/DDBJ databases">
        <title>Complete genome of Antarctic heterotrophic bacterium Hymenobacter nivis.</title>
        <authorList>
            <person name="Terashima M."/>
        </authorList>
    </citation>
    <scope>NUCLEOTIDE SEQUENCE [LARGE SCALE GENOMIC DNA]</scope>
    <source>
        <strain evidence="3">NBRC 111535</strain>
    </source>
</reference>
<evidence type="ECO:0000313" key="2">
    <source>
        <dbReference type="EMBL" id="AWM34367.1"/>
    </source>
</evidence>
<proteinExistence type="predicted"/>
<evidence type="ECO:0000256" key="1">
    <source>
        <dbReference type="SAM" id="MobiDB-lite"/>
    </source>
</evidence>
<name>A0A2Z3GRM5_9BACT</name>
<dbReference type="AlphaFoldDB" id="A0A2Z3GRM5"/>
<gene>
    <name evidence="2" type="ORF">DDQ68_17195</name>
</gene>
<dbReference type="OrthoDB" id="887135at2"/>
<feature type="compositionally biased region" description="Basic residues" evidence="1">
    <location>
        <begin position="20"/>
        <end position="40"/>
    </location>
</feature>
<sequence length="121" mass="13000">MSVLLIAEASAQTAPAVTKKTARTTRRVAKKTQRTVRKTTRQAAAAWPAPDPATPVMAAVTKPTGWEAYDDAQARQGRDAVYAAPGMGVHIRTGHEMDNYDGTPRKTPVSTKQTTLSPSPR</sequence>
<feature type="region of interest" description="Disordered" evidence="1">
    <location>
        <begin position="17"/>
        <end position="56"/>
    </location>
</feature>
<dbReference type="Proteomes" id="UP000245999">
    <property type="component" value="Chromosome"/>
</dbReference>
<accession>A0A2Z3GRM5</accession>
<protein>
    <submittedName>
        <fullName evidence="2">Uncharacterized protein</fullName>
    </submittedName>
</protein>
<organism evidence="2 3">
    <name type="scientific">Hymenobacter nivis</name>
    <dbReference type="NCBI Taxonomy" id="1850093"/>
    <lineage>
        <taxon>Bacteria</taxon>
        <taxon>Pseudomonadati</taxon>
        <taxon>Bacteroidota</taxon>
        <taxon>Cytophagia</taxon>
        <taxon>Cytophagales</taxon>
        <taxon>Hymenobacteraceae</taxon>
        <taxon>Hymenobacter</taxon>
    </lineage>
</organism>
<feature type="compositionally biased region" description="Polar residues" evidence="1">
    <location>
        <begin position="108"/>
        <end position="121"/>
    </location>
</feature>
<evidence type="ECO:0000313" key="3">
    <source>
        <dbReference type="Proteomes" id="UP000245999"/>
    </source>
</evidence>
<dbReference type="KEGG" id="hnv:DDQ68_17195"/>
<keyword evidence="3" id="KW-1185">Reference proteome</keyword>